<dbReference type="AlphaFoldDB" id="A0A085MPD9"/>
<evidence type="ECO:0000313" key="2">
    <source>
        <dbReference type="EMBL" id="KFD67846.1"/>
    </source>
</evidence>
<protein>
    <submittedName>
        <fullName evidence="1">Uncharacterized protein</fullName>
    </submittedName>
</protein>
<gene>
    <name evidence="1" type="ORF">M513_00248</name>
    <name evidence="2" type="ORF">M514_00248</name>
</gene>
<organism evidence="1 3">
    <name type="scientific">Trichuris suis</name>
    <name type="common">pig whipworm</name>
    <dbReference type="NCBI Taxonomy" id="68888"/>
    <lineage>
        <taxon>Eukaryota</taxon>
        <taxon>Metazoa</taxon>
        <taxon>Ecdysozoa</taxon>
        <taxon>Nematoda</taxon>
        <taxon>Enoplea</taxon>
        <taxon>Dorylaimia</taxon>
        <taxon>Trichinellida</taxon>
        <taxon>Trichuridae</taxon>
        <taxon>Trichuris</taxon>
    </lineage>
</organism>
<reference evidence="1 3" key="1">
    <citation type="journal article" date="2014" name="Nat. Genet.">
        <title>Genome and transcriptome of the porcine whipworm Trichuris suis.</title>
        <authorList>
            <person name="Jex A.R."/>
            <person name="Nejsum P."/>
            <person name="Schwarz E.M."/>
            <person name="Hu L."/>
            <person name="Young N.D."/>
            <person name="Hall R.S."/>
            <person name="Korhonen P.K."/>
            <person name="Liao S."/>
            <person name="Thamsborg S."/>
            <person name="Xia J."/>
            <person name="Xu P."/>
            <person name="Wang S."/>
            <person name="Scheerlinck J.P."/>
            <person name="Hofmann A."/>
            <person name="Sternberg P.W."/>
            <person name="Wang J."/>
            <person name="Gasser R.B."/>
        </authorList>
    </citation>
    <scope>NUCLEOTIDE SEQUENCE [LARGE SCALE GENOMIC DNA]</scope>
    <source>
        <strain evidence="2">DCEP-RM93F</strain>
        <strain evidence="1">DCEP-RM93M</strain>
    </source>
</reference>
<sequence length="81" mass="9206">MSAAVNGGVNVERFEMKYSVKNPMYAFVSAWKTVTKDGCRCLTIICRLQLFAATMMNNVVTLWEEYLTSLHMQKSAFVVCQ</sequence>
<dbReference type="Proteomes" id="UP000030758">
    <property type="component" value="Unassembled WGS sequence"/>
</dbReference>
<evidence type="ECO:0000313" key="1">
    <source>
        <dbReference type="EMBL" id="KFD59085.1"/>
    </source>
</evidence>
<accession>A0A085MPD9</accession>
<dbReference type="EMBL" id="KL367510">
    <property type="protein sequence ID" value="KFD67846.1"/>
    <property type="molecule type" value="Genomic_DNA"/>
</dbReference>
<dbReference type="EMBL" id="KL363182">
    <property type="protein sequence ID" value="KFD59085.1"/>
    <property type="molecule type" value="Genomic_DNA"/>
</dbReference>
<proteinExistence type="predicted"/>
<name>A0A085MPD9_9BILA</name>
<keyword evidence="3" id="KW-1185">Reference proteome</keyword>
<evidence type="ECO:0000313" key="3">
    <source>
        <dbReference type="Proteomes" id="UP000030764"/>
    </source>
</evidence>
<dbReference type="Proteomes" id="UP000030764">
    <property type="component" value="Unassembled WGS sequence"/>
</dbReference>